<feature type="region of interest" description="Disordered" evidence="1">
    <location>
        <begin position="168"/>
        <end position="247"/>
    </location>
</feature>
<feature type="compositionally biased region" description="Polar residues" evidence="1">
    <location>
        <begin position="226"/>
        <end position="241"/>
    </location>
</feature>
<evidence type="ECO:0000313" key="2">
    <source>
        <dbReference type="EMBL" id="ORX70863.1"/>
    </source>
</evidence>
<dbReference type="AlphaFoldDB" id="A0A1Y1WBF7"/>
<protein>
    <submittedName>
        <fullName evidence="2">Uncharacterized protein</fullName>
    </submittedName>
</protein>
<reference evidence="2 3" key="1">
    <citation type="submission" date="2016-07" db="EMBL/GenBank/DDBJ databases">
        <title>Pervasive Adenine N6-methylation of Active Genes in Fungi.</title>
        <authorList>
            <consortium name="DOE Joint Genome Institute"/>
            <person name="Mondo S.J."/>
            <person name="Dannebaum R.O."/>
            <person name="Kuo R.C."/>
            <person name="Labutti K."/>
            <person name="Haridas S."/>
            <person name="Kuo A."/>
            <person name="Salamov A."/>
            <person name="Ahrendt S.R."/>
            <person name="Lipzen A."/>
            <person name="Sullivan W."/>
            <person name="Andreopoulos W.B."/>
            <person name="Clum A."/>
            <person name="Lindquist E."/>
            <person name="Daum C."/>
            <person name="Ramamoorthy G.K."/>
            <person name="Gryganskyi A."/>
            <person name="Culley D."/>
            <person name="Magnuson J.K."/>
            <person name="James T.Y."/>
            <person name="O'Malley M.A."/>
            <person name="Stajich J.E."/>
            <person name="Spatafora J.W."/>
            <person name="Visel A."/>
            <person name="Grigoriev I.V."/>
        </authorList>
    </citation>
    <scope>NUCLEOTIDE SEQUENCE [LARGE SCALE GENOMIC DNA]</scope>
    <source>
        <strain evidence="2 3">ATCC 12442</strain>
    </source>
</reference>
<feature type="compositionally biased region" description="Polar residues" evidence="1">
    <location>
        <begin position="168"/>
        <end position="181"/>
    </location>
</feature>
<dbReference type="GeneID" id="63800100"/>
<sequence length="336" mass="36559">MNGSMTHLPAPANVEGHAAALLSPTVPSGGESTGSNLLNPPLSPANEYPDVRLSDIRLSDSPGSIHMNGSSATQLSKDQMSNSRFKGLGKLGKSVDKIYSNMQKEKLEDTTVYVASLQRLFEAVMQLEGVLHYFARLASDSETVGWFVDNLQSPVGFVNPHYLNNDSNSELNRSHTHLATTPSSPPQPSLSSSHDESLAAGKHQASDRKSRRRSNYFTSPPHVHRQGSTQTPEVADSSTSVFEGKPRGNSISSIPRLVPPVLGNSSANARFVLPASAIKTPMSLVSQGKGRAPGVIYARLIRVAEWLNQVLLAWVVRDIQVLFAKYIKRLREWVVE</sequence>
<name>A0A1Y1WBF7_9FUNG</name>
<organism evidence="2 3">
    <name type="scientific">Linderina pennispora</name>
    <dbReference type="NCBI Taxonomy" id="61395"/>
    <lineage>
        <taxon>Eukaryota</taxon>
        <taxon>Fungi</taxon>
        <taxon>Fungi incertae sedis</taxon>
        <taxon>Zoopagomycota</taxon>
        <taxon>Kickxellomycotina</taxon>
        <taxon>Kickxellomycetes</taxon>
        <taxon>Kickxellales</taxon>
        <taxon>Kickxellaceae</taxon>
        <taxon>Linderina</taxon>
    </lineage>
</organism>
<evidence type="ECO:0000313" key="3">
    <source>
        <dbReference type="Proteomes" id="UP000193922"/>
    </source>
</evidence>
<proteinExistence type="predicted"/>
<keyword evidence="3" id="KW-1185">Reference proteome</keyword>
<dbReference type="RefSeq" id="XP_040744442.1">
    <property type="nucleotide sequence ID" value="XM_040883452.1"/>
</dbReference>
<comment type="caution">
    <text evidence="2">The sequence shown here is derived from an EMBL/GenBank/DDBJ whole genome shotgun (WGS) entry which is preliminary data.</text>
</comment>
<evidence type="ECO:0000256" key="1">
    <source>
        <dbReference type="SAM" id="MobiDB-lite"/>
    </source>
</evidence>
<dbReference type="Proteomes" id="UP000193922">
    <property type="component" value="Unassembled WGS sequence"/>
</dbReference>
<dbReference type="STRING" id="61395.A0A1Y1WBF7"/>
<gene>
    <name evidence="2" type="ORF">DL89DRAFT_142490</name>
</gene>
<feature type="region of interest" description="Disordered" evidence="1">
    <location>
        <begin position="22"/>
        <end position="46"/>
    </location>
</feature>
<accession>A0A1Y1WBF7</accession>
<dbReference type="OrthoDB" id="2245455at2759"/>
<dbReference type="EMBL" id="MCFD01000005">
    <property type="protein sequence ID" value="ORX70863.1"/>
    <property type="molecule type" value="Genomic_DNA"/>
</dbReference>